<organism evidence="2 3">
    <name type="scientific">Vreelandella malpeensis</name>
    <dbReference type="NCBI Taxonomy" id="1172368"/>
    <lineage>
        <taxon>Bacteria</taxon>
        <taxon>Pseudomonadati</taxon>
        <taxon>Pseudomonadota</taxon>
        <taxon>Gammaproteobacteria</taxon>
        <taxon>Oceanospirillales</taxon>
        <taxon>Halomonadaceae</taxon>
        <taxon>Vreelandella</taxon>
    </lineage>
</organism>
<name>A0ABS8DWB9_9GAMM</name>
<dbReference type="EMBL" id="WHVL01000007">
    <property type="protein sequence ID" value="MCB8890511.1"/>
    <property type="molecule type" value="Genomic_DNA"/>
</dbReference>
<sequence>MTPEVTRRHYLDAMGITAWACRYQLPGAAPTPACEWEEPTHAVAPRQQLHALLDEPSPPAPARAPAAPGADTATRSAKSARALLGDIALPDQASEVPVPAVKTPSAPESAPSAEPVVFTMTWLCIGGRWLSLHPGELTALEQRLLGNLLAAADVLESELPAPTTFAWPPMAGVFTPEDPLEEAREGLAAFVAGAASRQGWQLERLLWWGDDDDTASTLATVLDLNEQRSQTLELPLWRAPSLATLLQGSAAKRALWPALARLADSSTRTP</sequence>
<evidence type="ECO:0000313" key="3">
    <source>
        <dbReference type="Proteomes" id="UP001319882"/>
    </source>
</evidence>
<evidence type="ECO:0000313" key="2">
    <source>
        <dbReference type="EMBL" id="MCB8890511.1"/>
    </source>
</evidence>
<proteinExistence type="predicted"/>
<keyword evidence="3" id="KW-1185">Reference proteome</keyword>
<reference evidence="2 3" key="1">
    <citation type="journal article" date="2021" name="Sci. Rep.">
        <title>Genome analysis of a halophilic bacterium Halomonas malpeensis YU-PRIM-29(T) reveals its exopolysaccharide and pigment producing capabilities.</title>
        <authorList>
            <person name="Athmika"/>
            <person name="Ghate S.D."/>
            <person name="Arun A.B."/>
            <person name="Rao S.S."/>
            <person name="Kumar S.T.A."/>
            <person name="Kandiyil M.K."/>
            <person name="Saptami K."/>
            <person name="Rekha P.D."/>
        </authorList>
    </citation>
    <scope>NUCLEOTIDE SEQUENCE [LARGE SCALE GENOMIC DNA]</scope>
    <source>
        <strain evidence="3">prim 29</strain>
    </source>
</reference>
<protein>
    <recommendedName>
        <fullName evidence="4">Energy transducer TonB</fullName>
    </recommendedName>
</protein>
<evidence type="ECO:0008006" key="4">
    <source>
        <dbReference type="Google" id="ProtNLM"/>
    </source>
</evidence>
<gene>
    <name evidence="2" type="ORF">GEV37_15450</name>
</gene>
<accession>A0ABS8DWB9</accession>
<dbReference type="RefSeq" id="WP_227391176.1">
    <property type="nucleotide sequence ID" value="NZ_JBHSCJ010000009.1"/>
</dbReference>
<evidence type="ECO:0000256" key="1">
    <source>
        <dbReference type="SAM" id="MobiDB-lite"/>
    </source>
</evidence>
<dbReference type="Proteomes" id="UP001319882">
    <property type="component" value="Unassembled WGS sequence"/>
</dbReference>
<feature type="region of interest" description="Disordered" evidence="1">
    <location>
        <begin position="52"/>
        <end position="77"/>
    </location>
</feature>
<comment type="caution">
    <text evidence="2">The sequence shown here is derived from an EMBL/GenBank/DDBJ whole genome shotgun (WGS) entry which is preliminary data.</text>
</comment>